<comment type="caution">
    <text evidence="2">The sequence shown here is derived from an EMBL/GenBank/DDBJ whole genome shotgun (WGS) entry which is preliminary data.</text>
</comment>
<keyword evidence="1" id="KW-1133">Transmembrane helix</keyword>
<name>A0A5C5YAC4_9PLAN</name>
<dbReference type="Proteomes" id="UP000317238">
    <property type="component" value="Unassembled WGS sequence"/>
</dbReference>
<evidence type="ECO:0000313" key="2">
    <source>
        <dbReference type="EMBL" id="TWT72330.1"/>
    </source>
</evidence>
<organism evidence="2 3">
    <name type="scientific">Crateriforma conspicua</name>
    <dbReference type="NCBI Taxonomy" id="2527996"/>
    <lineage>
        <taxon>Bacteria</taxon>
        <taxon>Pseudomonadati</taxon>
        <taxon>Planctomycetota</taxon>
        <taxon>Planctomycetia</taxon>
        <taxon>Planctomycetales</taxon>
        <taxon>Planctomycetaceae</taxon>
        <taxon>Crateriforma</taxon>
    </lineage>
</organism>
<sequence length="32" mass="3343">MMSEHTQPTDPTIAFVVIALATIAGILTSSIL</sequence>
<accession>A0A5C5YAC4</accession>
<evidence type="ECO:0000313" key="3">
    <source>
        <dbReference type="Proteomes" id="UP000317238"/>
    </source>
</evidence>
<dbReference type="AlphaFoldDB" id="A0A5C5YAC4"/>
<keyword evidence="1" id="KW-0812">Transmembrane</keyword>
<protein>
    <submittedName>
        <fullName evidence="2">Uncharacterized protein</fullName>
    </submittedName>
</protein>
<feature type="transmembrane region" description="Helical" evidence="1">
    <location>
        <begin position="12"/>
        <end position="31"/>
    </location>
</feature>
<keyword evidence="1" id="KW-0472">Membrane</keyword>
<gene>
    <name evidence="2" type="ORF">Pan14r_46500</name>
</gene>
<evidence type="ECO:0000256" key="1">
    <source>
        <dbReference type="SAM" id="Phobius"/>
    </source>
</evidence>
<reference evidence="2 3" key="1">
    <citation type="submission" date="2019-02" db="EMBL/GenBank/DDBJ databases">
        <title>Deep-cultivation of Planctomycetes and their phenomic and genomic characterization uncovers novel biology.</title>
        <authorList>
            <person name="Wiegand S."/>
            <person name="Jogler M."/>
            <person name="Boedeker C."/>
            <person name="Pinto D."/>
            <person name="Vollmers J."/>
            <person name="Rivas-Marin E."/>
            <person name="Kohn T."/>
            <person name="Peeters S.H."/>
            <person name="Heuer A."/>
            <person name="Rast P."/>
            <person name="Oberbeckmann S."/>
            <person name="Bunk B."/>
            <person name="Jeske O."/>
            <person name="Meyerdierks A."/>
            <person name="Storesund J.E."/>
            <person name="Kallscheuer N."/>
            <person name="Luecker S."/>
            <person name="Lage O.M."/>
            <person name="Pohl T."/>
            <person name="Merkel B.J."/>
            <person name="Hornburger P."/>
            <person name="Mueller R.-W."/>
            <person name="Bruemmer F."/>
            <person name="Labrenz M."/>
            <person name="Spormann A.M."/>
            <person name="Op Den Camp H."/>
            <person name="Overmann J."/>
            <person name="Amann R."/>
            <person name="Jetten M.S.M."/>
            <person name="Mascher T."/>
            <person name="Medema M.H."/>
            <person name="Devos D.P."/>
            <person name="Kaster A.-K."/>
            <person name="Ovreas L."/>
            <person name="Rohde M."/>
            <person name="Galperin M.Y."/>
            <person name="Jogler C."/>
        </authorList>
    </citation>
    <scope>NUCLEOTIDE SEQUENCE [LARGE SCALE GENOMIC DNA]</scope>
    <source>
        <strain evidence="2 3">Pan14r</strain>
    </source>
</reference>
<proteinExistence type="predicted"/>
<keyword evidence="3" id="KW-1185">Reference proteome</keyword>
<dbReference type="EMBL" id="SJPL01000001">
    <property type="protein sequence ID" value="TWT72330.1"/>
    <property type="molecule type" value="Genomic_DNA"/>
</dbReference>